<evidence type="ECO:0000313" key="4">
    <source>
        <dbReference type="Proteomes" id="UP000231371"/>
    </source>
</evidence>
<reference evidence="3 4" key="1">
    <citation type="submission" date="2017-09" db="EMBL/GenBank/DDBJ databases">
        <title>Depth-based differentiation of microbial function through sediment-hosted aquifers and enrichment of novel symbionts in the deep terrestrial subsurface.</title>
        <authorList>
            <person name="Probst A.J."/>
            <person name="Ladd B."/>
            <person name="Jarett J.K."/>
            <person name="Geller-Mcgrath D.E."/>
            <person name="Sieber C.M."/>
            <person name="Emerson J.B."/>
            <person name="Anantharaman K."/>
            <person name="Thomas B.C."/>
            <person name="Malmstrom R."/>
            <person name="Stieglmeier M."/>
            <person name="Klingl A."/>
            <person name="Woyke T."/>
            <person name="Ryan C.M."/>
            <person name="Banfield J.F."/>
        </authorList>
    </citation>
    <scope>NUCLEOTIDE SEQUENCE [LARGE SCALE GENOMIC DNA]</scope>
    <source>
        <strain evidence="3">CG11_big_fil_rev_8_21_14_0_20_40_12</strain>
    </source>
</reference>
<gene>
    <name evidence="3" type="ORF">COV89_02885</name>
</gene>
<dbReference type="InterPro" id="IPR029060">
    <property type="entry name" value="PIN-like_dom_sf"/>
</dbReference>
<dbReference type="Proteomes" id="UP000231371">
    <property type="component" value="Unassembled WGS sequence"/>
</dbReference>
<organism evidence="3 4">
    <name type="scientific">Candidatus Shapirobacteria bacterium CG11_big_fil_rev_8_21_14_0_20_40_12</name>
    <dbReference type="NCBI Taxonomy" id="1974889"/>
    <lineage>
        <taxon>Bacteria</taxon>
        <taxon>Candidatus Shapironibacteriota</taxon>
    </lineage>
</organism>
<dbReference type="AlphaFoldDB" id="A0A2H0KFD9"/>
<sequence length="137" mass="15594">MKNYIVDASFVVKALLSEKSSVVEQFEKILKEQENKKAKVCSYSLLPIEVANALRFSLKDKEAVEEAFEKFSLLDIECLTLNISQIKSALQWSHELGTTVYDTAYHSLAKLLDGDFYTCDREYFQKAGKEGNIVLIK</sequence>
<dbReference type="InterPro" id="IPR002716">
    <property type="entry name" value="PIN_dom"/>
</dbReference>
<dbReference type="CDD" id="cd09873">
    <property type="entry name" value="PIN_Pae0151-like"/>
    <property type="match status" value="1"/>
</dbReference>
<comment type="caution">
    <text evidence="3">The sequence shown here is derived from an EMBL/GenBank/DDBJ whole genome shotgun (WGS) entry which is preliminary data.</text>
</comment>
<protein>
    <recommendedName>
        <fullName evidence="2">PIN domain-containing protein</fullName>
    </recommendedName>
</protein>
<dbReference type="EMBL" id="PCVI01000048">
    <property type="protein sequence ID" value="PIQ69970.1"/>
    <property type="molecule type" value="Genomic_DNA"/>
</dbReference>
<evidence type="ECO:0000259" key="2">
    <source>
        <dbReference type="Pfam" id="PF01850"/>
    </source>
</evidence>
<dbReference type="SUPFAM" id="SSF88723">
    <property type="entry name" value="PIN domain-like"/>
    <property type="match status" value="1"/>
</dbReference>
<evidence type="ECO:0000256" key="1">
    <source>
        <dbReference type="ARBA" id="ARBA00022842"/>
    </source>
</evidence>
<dbReference type="Gene3D" id="3.40.50.1010">
    <property type="entry name" value="5'-nuclease"/>
    <property type="match status" value="1"/>
</dbReference>
<accession>A0A2H0KFD9</accession>
<proteinExistence type="predicted"/>
<name>A0A2H0KFD9_9BACT</name>
<feature type="domain" description="PIN" evidence="2">
    <location>
        <begin position="4"/>
        <end position="128"/>
    </location>
</feature>
<keyword evidence="1" id="KW-0460">Magnesium</keyword>
<dbReference type="InterPro" id="IPR051619">
    <property type="entry name" value="TypeII_TA_RNase_PINc/VapC"/>
</dbReference>
<dbReference type="Pfam" id="PF01850">
    <property type="entry name" value="PIN"/>
    <property type="match status" value="1"/>
</dbReference>
<dbReference type="PANTHER" id="PTHR35901:SF1">
    <property type="entry name" value="EXONUCLEASE VAPC9"/>
    <property type="match status" value="1"/>
</dbReference>
<dbReference type="InterPro" id="IPR044153">
    <property type="entry name" value="PIN_Pae0151-like"/>
</dbReference>
<evidence type="ECO:0000313" key="3">
    <source>
        <dbReference type="EMBL" id="PIQ69970.1"/>
    </source>
</evidence>
<dbReference type="PANTHER" id="PTHR35901">
    <property type="entry name" value="RIBONUCLEASE VAPC3"/>
    <property type="match status" value="1"/>
</dbReference>